<feature type="transmembrane region" description="Helical" evidence="6">
    <location>
        <begin position="106"/>
        <end position="127"/>
    </location>
</feature>
<dbReference type="GO" id="GO:0030255">
    <property type="term" value="P:protein secretion by the type IV secretion system"/>
    <property type="evidence" value="ECO:0007669"/>
    <property type="project" value="InterPro"/>
</dbReference>
<dbReference type="Pfam" id="PF04610">
    <property type="entry name" value="TrbL"/>
    <property type="match status" value="1"/>
</dbReference>
<feature type="transmembrane region" description="Helical" evidence="6">
    <location>
        <begin position="297"/>
        <end position="318"/>
    </location>
</feature>
<reference evidence="8" key="1">
    <citation type="submission" date="2009-06" db="EMBL/GenBank/DDBJ databases">
        <title>Complete sequence plasmid 1 of Ralstonia pickettii 12D.</title>
        <authorList>
            <consortium name="US DOE Joint Genome Institute"/>
            <person name="Lucas S."/>
            <person name="Copeland A."/>
            <person name="Lapidus A."/>
            <person name="Glavina del Rio T."/>
            <person name="Dalin E."/>
            <person name="Tice H."/>
            <person name="Bruce D."/>
            <person name="Goodwin L."/>
            <person name="Pitluck S."/>
            <person name="Sims D."/>
            <person name="Meincke L."/>
            <person name="Brettin T."/>
            <person name="Detter J.C."/>
            <person name="Han C."/>
            <person name="Larimer F."/>
            <person name="Land M."/>
            <person name="Hauser L."/>
            <person name="Kyrpides N."/>
            <person name="Ovchinnikova G."/>
            <person name="Marsh T."/>
            <person name="Richardson P."/>
        </authorList>
    </citation>
    <scope>NUCLEOTIDE SEQUENCE [LARGE SCALE GENOMIC DNA]</scope>
    <source>
        <strain evidence="8">12D</strain>
        <plasmid>12D</plasmid>
        <plasmid evidence="8">pRp12D01</plasmid>
    </source>
</reference>
<feature type="compositionally biased region" description="Low complexity" evidence="5">
    <location>
        <begin position="404"/>
        <end position="417"/>
    </location>
</feature>
<dbReference type="InterPro" id="IPR007688">
    <property type="entry name" value="Conjugal_tfr_TrbL/VirB6"/>
</dbReference>
<feature type="region of interest" description="Disordered" evidence="5">
    <location>
        <begin position="396"/>
        <end position="440"/>
    </location>
</feature>
<feature type="transmembrane region" description="Helical" evidence="6">
    <location>
        <begin position="263"/>
        <end position="285"/>
    </location>
</feature>
<keyword evidence="3 6" id="KW-1133">Transmembrane helix</keyword>
<protein>
    <recommendedName>
        <fullName evidence="9">TrbL/VirB6 plasmid conjugal transfer protein</fullName>
    </recommendedName>
</protein>
<dbReference type="KEGG" id="rpf:Rpic12D_4750"/>
<keyword evidence="4 6" id="KW-0472">Membrane</keyword>
<evidence type="ECO:0000256" key="4">
    <source>
        <dbReference type="ARBA" id="ARBA00023136"/>
    </source>
</evidence>
<feature type="chain" id="PRO_5002959607" description="TrbL/VirB6 plasmid conjugal transfer protein" evidence="7">
    <location>
        <begin position="31"/>
        <end position="440"/>
    </location>
</feature>
<accession>C6BQD8</accession>
<geneLocation type="plasmid" evidence="8">
    <name>pRp12D01</name>
</geneLocation>
<evidence type="ECO:0000256" key="5">
    <source>
        <dbReference type="SAM" id="MobiDB-lite"/>
    </source>
</evidence>
<evidence type="ECO:0000256" key="7">
    <source>
        <dbReference type="SAM" id="SignalP"/>
    </source>
</evidence>
<evidence type="ECO:0008006" key="9">
    <source>
        <dbReference type="Google" id="ProtNLM"/>
    </source>
</evidence>
<feature type="signal peptide" evidence="7">
    <location>
        <begin position="1"/>
        <end position="30"/>
    </location>
</feature>
<sequence>MQIHKSNFVTALVWAAILFVLLGDSASAFAQSSAGQSVSIGAADAGFINQVTSQLNSLESSLQSAFSSMSGTLSANGKELEWALFSVMFVWTGVLGMLKGETLGEVFAAIIMHTLMLGIVMMCLNSSSQNALVRTFSTIASQFNSDGANLAAGFKGFFTAISSLWTDGGASSSNSTANGSGGWFSSLFHTIGDFDLGSMLAALAIVILKVITTVVIAGASAIWAANYILSQAKLFIGMAVAPVMVPWLIMPYTTFLFDGWLKFMIGAGMMQVVGAIMIKITNILVTTMTTIAAGSTATNVILYVVLVVLAFIISYLMAEINGIAMGLLQGGSRVGFGFNSFSNLKNYGPHKGMGYAGGKTAALAGRGAKAAGAAVGNGAAAAGNAARRGLAAGYNRMRTGGGSSKASTGSGSSRGASGSSGGGVRATMAQARNGGDKSKS</sequence>
<feature type="transmembrane region" description="Helical" evidence="6">
    <location>
        <begin position="234"/>
        <end position="257"/>
    </location>
</feature>
<evidence type="ECO:0000256" key="1">
    <source>
        <dbReference type="ARBA" id="ARBA00004141"/>
    </source>
</evidence>
<dbReference type="AlphaFoldDB" id="C6BQD8"/>
<dbReference type="HOGENOM" id="CLU_578537_0_0_4"/>
<feature type="transmembrane region" description="Helical" evidence="6">
    <location>
        <begin position="82"/>
        <end position="99"/>
    </location>
</feature>
<evidence type="ECO:0000313" key="8">
    <source>
        <dbReference type="EMBL" id="ACS65985.1"/>
    </source>
</evidence>
<evidence type="ECO:0000256" key="2">
    <source>
        <dbReference type="ARBA" id="ARBA00022692"/>
    </source>
</evidence>
<gene>
    <name evidence="8" type="ordered locus">Rpic12D_4750</name>
</gene>
<proteinExistence type="predicted"/>
<keyword evidence="8" id="KW-0614">Plasmid</keyword>
<keyword evidence="7" id="KW-0732">Signal</keyword>
<dbReference type="GO" id="GO:0016020">
    <property type="term" value="C:membrane"/>
    <property type="evidence" value="ECO:0007669"/>
    <property type="project" value="UniProtKB-SubCell"/>
</dbReference>
<comment type="subcellular location">
    <subcellularLocation>
        <location evidence="1">Membrane</location>
        <topology evidence="1">Multi-pass membrane protein</topology>
    </subcellularLocation>
</comment>
<evidence type="ECO:0000256" key="3">
    <source>
        <dbReference type="ARBA" id="ARBA00022989"/>
    </source>
</evidence>
<evidence type="ECO:0000256" key="6">
    <source>
        <dbReference type="SAM" id="Phobius"/>
    </source>
</evidence>
<organism evidence="8">
    <name type="scientific">Ralstonia pickettii (strain 12D)</name>
    <dbReference type="NCBI Taxonomy" id="428406"/>
    <lineage>
        <taxon>Bacteria</taxon>
        <taxon>Pseudomonadati</taxon>
        <taxon>Pseudomonadota</taxon>
        <taxon>Betaproteobacteria</taxon>
        <taxon>Burkholderiales</taxon>
        <taxon>Burkholderiaceae</taxon>
        <taxon>Ralstonia</taxon>
    </lineage>
</organism>
<dbReference type="EMBL" id="CP001646">
    <property type="protein sequence ID" value="ACS65985.1"/>
    <property type="molecule type" value="Genomic_DNA"/>
</dbReference>
<feature type="transmembrane region" description="Helical" evidence="6">
    <location>
        <begin position="199"/>
        <end position="222"/>
    </location>
</feature>
<name>C6BQD8_RALP1</name>
<keyword evidence="2 6" id="KW-0812">Transmembrane</keyword>